<dbReference type="AlphaFoldDB" id="A0AAN0RIC5"/>
<name>A0AAN0RIC5_9RHOB</name>
<feature type="domain" description="UvrD-like helicase ATP-binding" evidence="5">
    <location>
        <begin position="239"/>
        <end position="322"/>
    </location>
</feature>
<dbReference type="GO" id="GO:0003678">
    <property type="term" value="F:DNA helicase activity"/>
    <property type="evidence" value="ECO:0007669"/>
    <property type="project" value="InterPro"/>
</dbReference>
<keyword evidence="1" id="KW-0547">Nucleotide-binding</keyword>
<sequence length="622" mass="71481">MLFYKRSAYNFSSSNFKWFWKMNREEFRNFCLELCSELTSGLEIFIEPYLNGIKPDLVVLHPEKGLNTIFVDYLNFPEGFQVLGENEDTTHIKSKTETTEIMHKIPFWKLKLASLELNRLYGFRLRTRVIGQQINPPTMTFTLLYPNIKFSSQDRIKINKFLKNIDGYLLDKSDIVDLSAKSSNFFPQSYYESFPVIEPKAIADLRNWLKQPDSKRAVQIKFTNNQMRIVSNPDNIKRRRVRGGPGTGKTEALLARAANLFSQNKEVLYLTYNITILNELRSRFLSHVTNKNGFITWLNYHDWCKRLAHQFGFEKDWSSRFFRENDDKAFENVGEFIIIQLEHMAIPDEHKFDVIIVDEAQDMALDWIKAATLFLKSGGELLIAADTRQDIYDRSQNWTSVEMNGLGFNGPWLTLGKSHRTPAYLIPLINKFKTRFLDHSSLEEIEALDLSDEIGEQLSLGDKLDVIECSDTNLPKTAFEVIHKLITQDKAAERGNPNRSVEDIIILVSKKNIGADIGARLSELKVKIETTFPLKRQKGTLTERDMKLEFSSLSGKVKISTIHSFKGMGGSRVILVLDNNRNHSFKKLVYVGLSRLKAGALGHSLFIVSSNIELNSFLKNSL</sequence>
<dbReference type="InterPro" id="IPR027417">
    <property type="entry name" value="P-loop_NTPase"/>
</dbReference>
<organism evidence="6 7">
    <name type="scientific">Planktomarina temperata RCA23</name>
    <dbReference type="NCBI Taxonomy" id="666509"/>
    <lineage>
        <taxon>Bacteria</taxon>
        <taxon>Pseudomonadati</taxon>
        <taxon>Pseudomonadota</taxon>
        <taxon>Alphaproteobacteria</taxon>
        <taxon>Rhodobacterales</taxon>
        <taxon>Paracoccaceae</taxon>
        <taxon>Planktomarina</taxon>
    </lineage>
</organism>
<dbReference type="GO" id="GO:0016787">
    <property type="term" value="F:hydrolase activity"/>
    <property type="evidence" value="ECO:0007669"/>
    <property type="project" value="UniProtKB-KW"/>
</dbReference>
<evidence type="ECO:0000256" key="3">
    <source>
        <dbReference type="ARBA" id="ARBA00022806"/>
    </source>
</evidence>
<protein>
    <recommendedName>
        <fullName evidence="5">UvrD-like helicase ATP-binding domain-containing protein</fullName>
    </recommendedName>
</protein>
<dbReference type="GO" id="GO:0005524">
    <property type="term" value="F:ATP binding"/>
    <property type="evidence" value="ECO:0007669"/>
    <property type="project" value="UniProtKB-KW"/>
</dbReference>
<evidence type="ECO:0000313" key="7">
    <source>
        <dbReference type="Proteomes" id="UP000028680"/>
    </source>
</evidence>
<keyword evidence="4" id="KW-0067">ATP-binding</keyword>
<keyword evidence="2" id="KW-0378">Hydrolase</keyword>
<dbReference type="PANTHER" id="PTHR11070">
    <property type="entry name" value="UVRD / RECB / PCRA DNA HELICASE FAMILY MEMBER"/>
    <property type="match status" value="1"/>
</dbReference>
<evidence type="ECO:0000259" key="5">
    <source>
        <dbReference type="Pfam" id="PF00580"/>
    </source>
</evidence>
<keyword evidence="7" id="KW-1185">Reference proteome</keyword>
<dbReference type="Pfam" id="PF00580">
    <property type="entry name" value="UvrD-helicase"/>
    <property type="match status" value="1"/>
</dbReference>
<dbReference type="EMBL" id="CP003984">
    <property type="protein sequence ID" value="AII86781.1"/>
    <property type="molecule type" value="Genomic_DNA"/>
</dbReference>
<evidence type="ECO:0000313" key="6">
    <source>
        <dbReference type="EMBL" id="AII86781.1"/>
    </source>
</evidence>
<keyword evidence="3" id="KW-0347">Helicase</keyword>
<dbReference type="GO" id="GO:0003677">
    <property type="term" value="F:DNA binding"/>
    <property type="evidence" value="ECO:0007669"/>
    <property type="project" value="InterPro"/>
</dbReference>
<evidence type="ECO:0000256" key="1">
    <source>
        <dbReference type="ARBA" id="ARBA00022741"/>
    </source>
</evidence>
<dbReference type="KEGG" id="ptp:RCA23_c12340"/>
<reference evidence="6 7" key="1">
    <citation type="journal article" date="2014" name="ISME J.">
        <title>Adaptation of an abundant Roseobacter RCA organism to pelagic systems revealed by genomic and transcriptomic analyses.</title>
        <authorList>
            <person name="Voget S."/>
            <person name="Wemheuer B."/>
            <person name="Brinkhoff T."/>
            <person name="Vollmers J."/>
            <person name="Dietrich S."/>
            <person name="Giebel H.A."/>
            <person name="Beardsley C."/>
            <person name="Sardemann C."/>
            <person name="Bakenhus I."/>
            <person name="Billerbeck S."/>
            <person name="Daniel R."/>
            <person name="Simon M."/>
        </authorList>
    </citation>
    <scope>NUCLEOTIDE SEQUENCE [LARGE SCALE GENOMIC DNA]</scope>
    <source>
        <strain evidence="6 7">RCA23</strain>
    </source>
</reference>
<evidence type="ECO:0000256" key="4">
    <source>
        <dbReference type="ARBA" id="ARBA00022840"/>
    </source>
</evidence>
<gene>
    <name evidence="6" type="ORF">RCA23_c12340</name>
</gene>
<dbReference type="Gene3D" id="3.40.50.300">
    <property type="entry name" value="P-loop containing nucleotide triphosphate hydrolases"/>
    <property type="match status" value="2"/>
</dbReference>
<dbReference type="SUPFAM" id="SSF52540">
    <property type="entry name" value="P-loop containing nucleoside triphosphate hydrolases"/>
    <property type="match status" value="1"/>
</dbReference>
<accession>A0AAN0RIC5</accession>
<dbReference type="InterPro" id="IPR014016">
    <property type="entry name" value="UvrD-like_ATP-bd"/>
</dbReference>
<evidence type="ECO:0000256" key="2">
    <source>
        <dbReference type="ARBA" id="ARBA00022801"/>
    </source>
</evidence>
<dbReference type="Proteomes" id="UP000028680">
    <property type="component" value="Chromosome"/>
</dbReference>
<dbReference type="InterPro" id="IPR000212">
    <property type="entry name" value="DNA_helicase_UvrD/REP"/>
</dbReference>
<proteinExistence type="predicted"/>